<feature type="compositionally biased region" description="Basic and acidic residues" evidence="1">
    <location>
        <begin position="67"/>
        <end position="76"/>
    </location>
</feature>
<evidence type="ECO:0000313" key="3">
    <source>
        <dbReference type="Proteomes" id="UP000001312"/>
    </source>
</evidence>
<dbReference type="RefSeq" id="XP_001587491.1">
    <property type="nucleotide sequence ID" value="XM_001587441.1"/>
</dbReference>
<name>A7F1L3_SCLS1</name>
<dbReference type="InParanoid" id="A7F1L3"/>
<dbReference type="AlphaFoldDB" id="A7F1L3"/>
<protein>
    <submittedName>
        <fullName evidence="2">Uncharacterized protein</fullName>
    </submittedName>
</protein>
<feature type="region of interest" description="Disordered" evidence="1">
    <location>
        <begin position="67"/>
        <end position="86"/>
    </location>
</feature>
<dbReference type="EMBL" id="CH476638">
    <property type="protein sequence ID" value="EDN95605.1"/>
    <property type="molecule type" value="Genomic_DNA"/>
</dbReference>
<dbReference type="Proteomes" id="UP000001312">
    <property type="component" value="Unassembled WGS sequence"/>
</dbReference>
<organism evidence="2 3">
    <name type="scientific">Sclerotinia sclerotiorum (strain ATCC 18683 / 1980 / Ss-1)</name>
    <name type="common">White mold</name>
    <name type="synonym">Whetzelinia sclerotiorum</name>
    <dbReference type="NCBI Taxonomy" id="665079"/>
    <lineage>
        <taxon>Eukaryota</taxon>
        <taxon>Fungi</taxon>
        <taxon>Dikarya</taxon>
        <taxon>Ascomycota</taxon>
        <taxon>Pezizomycotina</taxon>
        <taxon>Leotiomycetes</taxon>
        <taxon>Helotiales</taxon>
        <taxon>Sclerotiniaceae</taxon>
        <taxon>Sclerotinia</taxon>
    </lineage>
</organism>
<evidence type="ECO:0000313" key="2">
    <source>
        <dbReference type="EMBL" id="EDN95605.1"/>
    </source>
</evidence>
<gene>
    <name evidence="2" type="ORF">SS1G_11483</name>
</gene>
<accession>A7F1L3</accession>
<dbReference type="GeneID" id="5483491"/>
<sequence length="101" mass="11549">MLDIDLAAAHREDMVVADSNTHFLVPVVVALKKEDMDGDGDEYGRVESRESLNEVVVKNTKMRNIEHESEENEKMGTHIPLDEFESAKKKRKERRVHFAGV</sequence>
<proteinExistence type="predicted"/>
<keyword evidence="3" id="KW-1185">Reference proteome</keyword>
<dbReference type="KEGG" id="ssl:SS1G_11483"/>
<evidence type="ECO:0000256" key="1">
    <source>
        <dbReference type="SAM" id="MobiDB-lite"/>
    </source>
</evidence>
<reference evidence="3" key="1">
    <citation type="journal article" date="2011" name="PLoS Genet.">
        <title>Genomic analysis of the necrotrophic fungal pathogens Sclerotinia sclerotiorum and Botrytis cinerea.</title>
        <authorList>
            <person name="Amselem J."/>
            <person name="Cuomo C.A."/>
            <person name="van Kan J.A."/>
            <person name="Viaud M."/>
            <person name="Benito E.P."/>
            <person name="Couloux A."/>
            <person name="Coutinho P.M."/>
            <person name="de Vries R.P."/>
            <person name="Dyer P.S."/>
            <person name="Fillinger S."/>
            <person name="Fournier E."/>
            <person name="Gout L."/>
            <person name="Hahn M."/>
            <person name="Kohn L."/>
            <person name="Lapalu N."/>
            <person name="Plummer K.M."/>
            <person name="Pradier J.M."/>
            <person name="Quevillon E."/>
            <person name="Sharon A."/>
            <person name="Simon A."/>
            <person name="ten Have A."/>
            <person name="Tudzynski B."/>
            <person name="Tudzynski P."/>
            <person name="Wincker P."/>
            <person name="Andrew M."/>
            <person name="Anthouard V."/>
            <person name="Beever R.E."/>
            <person name="Beffa R."/>
            <person name="Benoit I."/>
            <person name="Bouzid O."/>
            <person name="Brault B."/>
            <person name="Chen Z."/>
            <person name="Choquer M."/>
            <person name="Collemare J."/>
            <person name="Cotton P."/>
            <person name="Danchin E.G."/>
            <person name="Da Silva C."/>
            <person name="Gautier A."/>
            <person name="Giraud C."/>
            <person name="Giraud T."/>
            <person name="Gonzalez C."/>
            <person name="Grossetete S."/>
            <person name="Guldener U."/>
            <person name="Henrissat B."/>
            <person name="Howlett B.J."/>
            <person name="Kodira C."/>
            <person name="Kretschmer M."/>
            <person name="Lappartient A."/>
            <person name="Leroch M."/>
            <person name="Levis C."/>
            <person name="Mauceli E."/>
            <person name="Neuveglise C."/>
            <person name="Oeser B."/>
            <person name="Pearson M."/>
            <person name="Poulain J."/>
            <person name="Poussereau N."/>
            <person name="Quesneville H."/>
            <person name="Rascle C."/>
            <person name="Schumacher J."/>
            <person name="Segurens B."/>
            <person name="Sexton A."/>
            <person name="Silva E."/>
            <person name="Sirven C."/>
            <person name="Soanes D.M."/>
            <person name="Talbot N.J."/>
            <person name="Templeton M."/>
            <person name="Yandava C."/>
            <person name="Yarden O."/>
            <person name="Zeng Q."/>
            <person name="Rollins J.A."/>
            <person name="Lebrun M.H."/>
            <person name="Dickman M."/>
        </authorList>
    </citation>
    <scope>NUCLEOTIDE SEQUENCE [LARGE SCALE GENOMIC DNA]</scope>
    <source>
        <strain evidence="3">ATCC 18683 / 1980 / Ss-1</strain>
    </source>
</reference>